<reference evidence="3 4" key="1">
    <citation type="journal article" date="2019" name="Int. J. Syst. Evol. Microbiol.">
        <title>The Global Catalogue of Microorganisms (GCM) 10K type strain sequencing project: providing services to taxonomists for standard genome sequencing and annotation.</title>
        <authorList>
            <consortium name="The Broad Institute Genomics Platform"/>
            <consortium name="The Broad Institute Genome Sequencing Center for Infectious Disease"/>
            <person name="Wu L."/>
            <person name="Ma J."/>
        </authorList>
    </citation>
    <scope>NUCLEOTIDE SEQUENCE [LARGE SCALE GENOMIC DNA]</scope>
    <source>
        <strain evidence="3 4">JCM 9383</strain>
    </source>
</reference>
<evidence type="ECO:0000256" key="2">
    <source>
        <dbReference type="SAM" id="SignalP"/>
    </source>
</evidence>
<organism evidence="3 4">
    <name type="scientific">Saccharopolyspora taberi</name>
    <dbReference type="NCBI Taxonomy" id="60895"/>
    <lineage>
        <taxon>Bacteria</taxon>
        <taxon>Bacillati</taxon>
        <taxon>Actinomycetota</taxon>
        <taxon>Actinomycetes</taxon>
        <taxon>Pseudonocardiales</taxon>
        <taxon>Pseudonocardiaceae</taxon>
        <taxon>Saccharopolyspora</taxon>
    </lineage>
</organism>
<accession>A0ABN3VB60</accession>
<comment type="caution">
    <text evidence="3">The sequence shown here is derived from an EMBL/GenBank/DDBJ whole genome shotgun (WGS) entry which is preliminary data.</text>
</comment>
<feature type="chain" id="PRO_5045162005" evidence="2">
    <location>
        <begin position="18"/>
        <end position="148"/>
    </location>
</feature>
<protein>
    <submittedName>
        <fullName evidence="3">Uncharacterized protein</fullName>
    </submittedName>
</protein>
<evidence type="ECO:0000313" key="3">
    <source>
        <dbReference type="EMBL" id="GAA2786720.1"/>
    </source>
</evidence>
<gene>
    <name evidence="3" type="ORF">GCM10010470_21320</name>
</gene>
<feature type="region of interest" description="Disordered" evidence="1">
    <location>
        <begin position="89"/>
        <end position="119"/>
    </location>
</feature>
<dbReference type="EMBL" id="BAAAUX010000011">
    <property type="protein sequence ID" value="GAA2786720.1"/>
    <property type="molecule type" value="Genomic_DNA"/>
</dbReference>
<feature type="compositionally biased region" description="Low complexity" evidence="1">
    <location>
        <begin position="91"/>
        <end position="111"/>
    </location>
</feature>
<keyword evidence="4" id="KW-1185">Reference proteome</keyword>
<evidence type="ECO:0000256" key="1">
    <source>
        <dbReference type="SAM" id="MobiDB-lite"/>
    </source>
</evidence>
<proteinExistence type="predicted"/>
<sequence>MAVWWFTLVALWTATLPAPLPGEIAAGACVAVPCAAAARAARITLDGFAHAAAQIGDGAAAGAGRRIRDRALLSTTALDAVGDRPVLPVHGPGARTRAARDPPAAGAAPAPHRSVDFLHEPHSGHAGDYVAWLLLGVTALAALVVAPS</sequence>
<dbReference type="Proteomes" id="UP001500979">
    <property type="component" value="Unassembled WGS sequence"/>
</dbReference>
<keyword evidence="2" id="KW-0732">Signal</keyword>
<feature type="signal peptide" evidence="2">
    <location>
        <begin position="1"/>
        <end position="17"/>
    </location>
</feature>
<evidence type="ECO:0000313" key="4">
    <source>
        <dbReference type="Proteomes" id="UP001500979"/>
    </source>
</evidence>
<name>A0ABN3VB60_9PSEU</name>